<evidence type="ECO:0000256" key="1">
    <source>
        <dbReference type="SAM" id="SignalP"/>
    </source>
</evidence>
<organism evidence="2">
    <name type="scientific">Eutreptiella gymnastica</name>
    <dbReference type="NCBI Taxonomy" id="73025"/>
    <lineage>
        <taxon>Eukaryota</taxon>
        <taxon>Discoba</taxon>
        <taxon>Euglenozoa</taxon>
        <taxon>Euglenida</taxon>
        <taxon>Spirocuta</taxon>
        <taxon>Euglenophyceae</taxon>
        <taxon>Eutreptiales</taxon>
        <taxon>Eutreptiaceae</taxon>
        <taxon>Eutreptiella</taxon>
    </lineage>
</organism>
<proteinExistence type="predicted"/>
<feature type="chain" id="PRO_5030722703" description="Secreted protein" evidence="1">
    <location>
        <begin position="17"/>
        <end position="102"/>
    </location>
</feature>
<evidence type="ECO:0008006" key="3">
    <source>
        <dbReference type="Google" id="ProtNLM"/>
    </source>
</evidence>
<protein>
    <recommendedName>
        <fullName evidence="3">Secreted protein</fullName>
    </recommendedName>
</protein>
<gene>
    <name evidence="2" type="ORF">EGYM00163_LOCUS26818</name>
</gene>
<dbReference type="EMBL" id="HBJA01076378">
    <property type="protein sequence ID" value="CAE0815660.1"/>
    <property type="molecule type" value="Transcribed_RNA"/>
</dbReference>
<reference evidence="2" key="1">
    <citation type="submission" date="2021-01" db="EMBL/GenBank/DDBJ databases">
        <authorList>
            <person name="Corre E."/>
            <person name="Pelletier E."/>
            <person name="Niang G."/>
            <person name="Scheremetjew M."/>
            <person name="Finn R."/>
            <person name="Kale V."/>
            <person name="Holt S."/>
            <person name="Cochrane G."/>
            <person name="Meng A."/>
            <person name="Brown T."/>
            <person name="Cohen L."/>
        </authorList>
    </citation>
    <scope>NUCLEOTIDE SEQUENCE</scope>
    <source>
        <strain evidence="2">CCMP1594</strain>
    </source>
</reference>
<feature type="signal peptide" evidence="1">
    <location>
        <begin position="1"/>
        <end position="16"/>
    </location>
</feature>
<sequence length="102" mass="11100">MLRRCCALFRELGVSGCLCTAFLRLDTLPSTGGGTFHCGERRTRSPNSIPPCLVSHVNMALVPKTPVSICSCNRQHVQMRSSVHSTNKISQYQDTCGASICV</sequence>
<accession>A0A7S4FUJ9</accession>
<keyword evidence="1" id="KW-0732">Signal</keyword>
<evidence type="ECO:0000313" key="2">
    <source>
        <dbReference type="EMBL" id="CAE0815660.1"/>
    </source>
</evidence>
<dbReference type="AlphaFoldDB" id="A0A7S4FUJ9"/>
<name>A0A7S4FUJ9_9EUGL</name>